<dbReference type="RefSeq" id="WP_350257258.1">
    <property type="nucleotide sequence ID" value="NZ_CP138335.1"/>
</dbReference>
<dbReference type="InterPro" id="IPR006104">
    <property type="entry name" value="Glyco_hydro_2_N"/>
</dbReference>
<dbReference type="SUPFAM" id="SSF49785">
    <property type="entry name" value="Galactose-binding domain-like"/>
    <property type="match status" value="1"/>
</dbReference>
<dbReference type="Pfam" id="PF02836">
    <property type="entry name" value="Glyco_hydro_2_C"/>
    <property type="match status" value="1"/>
</dbReference>
<dbReference type="InterPro" id="IPR017853">
    <property type="entry name" value="GH"/>
</dbReference>
<evidence type="ECO:0000313" key="4">
    <source>
        <dbReference type="EMBL" id="XBW07064.1"/>
    </source>
</evidence>
<dbReference type="Gene3D" id="3.20.20.80">
    <property type="entry name" value="Glycosidases"/>
    <property type="match status" value="1"/>
</dbReference>
<dbReference type="InterPro" id="IPR008979">
    <property type="entry name" value="Galactose-bd-like_sf"/>
</dbReference>
<proteinExistence type="inferred from homology"/>
<accession>A0AAU7V5X2</accession>
<dbReference type="GO" id="GO:0004553">
    <property type="term" value="F:hydrolase activity, hydrolyzing O-glycosyl compounds"/>
    <property type="evidence" value="ECO:0007669"/>
    <property type="project" value="InterPro"/>
</dbReference>
<gene>
    <name evidence="4" type="ORF">SAC06_05250</name>
</gene>
<dbReference type="Pfam" id="PF02837">
    <property type="entry name" value="Glyco_hydro_2_N"/>
    <property type="match status" value="1"/>
</dbReference>
<comment type="similarity">
    <text evidence="1">Belongs to the glycosyl hydrolase 2 family.</text>
</comment>
<reference evidence="4" key="1">
    <citation type="submission" date="2023-11" db="EMBL/GenBank/DDBJ databases">
        <title>Scrofimicrobium hongkongense sp. nov., isolated from a patient with peritonitis.</title>
        <authorList>
            <person name="Lao H.Y."/>
            <person name="Wong A.Y.P."/>
            <person name="Ng T.L."/>
            <person name="Wong R.Y.L."/>
            <person name="Yau M.C.Y."/>
            <person name="Lam J.Y.W."/>
            <person name="Siu G.K.H."/>
        </authorList>
    </citation>
    <scope>NUCLEOTIDE SEQUENCE</scope>
    <source>
        <strain evidence="4">R131</strain>
    </source>
</reference>
<dbReference type="InterPro" id="IPR006103">
    <property type="entry name" value="Glyco_hydro_2_cat"/>
</dbReference>
<dbReference type="PANTHER" id="PTHR42732">
    <property type="entry name" value="BETA-GALACTOSIDASE"/>
    <property type="match status" value="1"/>
</dbReference>
<dbReference type="PANTHER" id="PTHR42732:SF3">
    <property type="entry name" value="HYDROLASE"/>
    <property type="match status" value="1"/>
</dbReference>
<feature type="domain" description="Glycoside hydrolase family 2 catalytic" evidence="2">
    <location>
        <begin position="308"/>
        <end position="467"/>
    </location>
</feature>
<keyword evidence="4" id="KW-0378">Hydrolase</keyword>
<dbReference type="AlphaFoldDB" id="A0AAU7V5X2"/>
<dbReference type="GO" id="GO:0005975">
    <property type="term" value="P:carbohydrate metabolic process"/>
    <property type="evidence" value="ECO:0007669"/>
    <property type="project" value="InterPro"/>
</dbReference>
<dbReference type="InterPro" id="IPR051913">
    <property type="entry name" value="GH2_Domain-Containing"/>
</dbReference>
<dbReference type="Gene3D" id="2.60.120.260">
    <property type="entry name" value="Galactose-binding domain-like"/>
    <property type="match status" value="1"/>
</dbReference>
<evidence type="ECO:0000259" key="3">
    <source>
        <dbReference type="Pfam" id="PF02837"/>
    </source>
</evidence>
<feature type="domain" description="Glycosyl hydrolases family 2 sugar binding" evidence="3">
    <location>
        <begin position="82"/>
        <end position="189"/>
    </location>
</feature>
<dbReference type="SUPFAM" id="SSF51445">
    <property type="entry name" value="(Trans)glycosidases"/>
    <property type="match status" value="1"/>
</dbReference>
<name>A0AAU7V5X2_9ACTO</name>
<dbReference type="EMBL" id="CP138335">
    <property type="protein sequence ID" value="XBW07064.1"/>
    <property type="molecule type" value="Genomic_DNA"/>
</dbReference>
<protein>
    <submittedName>
        <fullName evidence="4">Glycoside hydrolase family 2 TIM barrel-domain containing protein</fullName>
    </submittedName>
</protein>
<sequence>MTVDEDPLHSWSDENYPRPLLFRSAWAPLNGPWEFAADPDNCGLEQAWFAADCEAFAEVIQVPFPPGSPSSGVWGDQPEQVPEVVWYRKTLTAEQLRQLTESDRVRLNFEAVDYRADVWVNGQHLITHEGGYTPFSAEWPRLTRQAVEVVVRCEDSRSPSQPRGKQAWRDQVDSIWYHRSTGIWRDVWIEAVPTHTVENFQWETDLVRGALRGTVGFNRFVPSGSTLELRLRRGPEVVASLTQAVSGLFAQVQFDLPMLRNRMDWTDWVWSPEHPHLLDLDLTLTTTSGQDRVLSYVGLRTVEAGAQYLHLNRLPVYLRGVLDQGYWPDTYFTAPSPTALKRDAELALELGFNLARIHERSADRRYLTWADRLGLMVWAEFPSTYAFDEDAVRAVTAEWTELVLRDRAHPCIVTWVPFNESWGVPEIASDPRQSAFVSAVVSLTRALDQTRPVSANDGWEQLETDLVTTHDYGAFGSELRANYHSQEAVARSVGGVGPQGRLTLLNQDWAGDRPVLVSEFGGVSLSEKAGWGYSVATNSAELADRLDQLFSALWDSPVLAGFCYTQLTDTAQEANGLCWPNRQPKVPLDQLHAIIYQPQRHRDQIRPRLITEETRPGGES</sequence>
<evidence type="ECO:0000256" key="1">
    <source>
        <dbReference type="ARBA" id="ARBA00007401"/>
    </source>
</evidence>
<dbReference type="KEGG" id="sapp:SAC06_05250"/>
<organism evidence="4">
    <name type="scientific">Scrofimicrobium appendicitidis</name>
    <dbReference type="NCBI Taxonomy" id="3079930"/>
    <lineage>
        <taxon>Bacteria</taxon>
        <taxon>Bacillati</taxon>
        <taxon>Actinomycetota</taxon>
        <taxon>Actinomycetes</taxon>
        <taxon>Actinomycetales</taxon>
        <taxon>Actinomycetaceae</taxon>
        <taxon>Scrofimicrobium</taxon>
    </lineage>
</organism>
<evidence type="ECO:0000259" key="2">
    <source>
        <dbReference type="Pfam" id="PF02836"/>
    </source>
</evidence>